<dbReference type="GO" id="GO:0016757">
    <property type="term" value="F:glycosyltransferase activity"/>
    <property type="evidence" value="ECO:0007669"/>
    <property type="project" value="InterPro"/>
</dbReference>
<dbReference type="InterPro" id="IPR049625">
    <property type="entry name" value="Glyco_transf_61_cat"/>
</dbReference>
<name>A0A2R4XH97_9BURK</name>
<evidence type="ECO:0000313" key="3">
    <source>
        <dbReference type="Proteomes" id="UP000244571"/>
    </source>
</evidence>
<proteinExistence type="predicted"/>
<gene>
    <name evidence="2" type="ORF">DBV39_05020</name>
</gene>
<feature type="domain" description="Glycosyltransferase 61 catalytic" evidence="1">
    <location>
        <begin position="42"/>
        <end position="210"/>
    </location>
</feature>
<accession>A0A2R4XH97</accession>
<dbReference type="Pfam" id="PF04577">
    <property type="entry name" value="Glyco_transf_61"/>
    <property type="match status" value="1"/>
</dbReference>
<evidence type="ECO:0000313" key="2">
    <source>
        <dbReference type="EMBL" id="AWB33176.1"/>
    </source>
</evidence>
<evidence type="ECO:0000259" key="1">
    <source>
        <dbReference type="Pfam" id="PF04577"/>
    </source>
</evidence>
<dbReference type="KEGG" id="boz:DBV39_05020"/>
<reference evidence="2 3" key="1">
    <citation type="submission" date="2018-04" db="EMBL/GenBank/DDBJ databases">
        <title>Bordetella sp. HZ20 isolated from seawater.</title>
        <authorList>
            <person name="Sun C."/>
        </authorList>
    </citation>
    <scope>NUCLEOTIDE SEQUENCE [LARGE SCALE GENOMIC DNA]</scope>
    <source>
        <strain evidence="2 3">HZ20</strain>
    </source>
</reference>
<protein>
    <recommendedName>
        <fullName evidence="1">Glycosyltransferase 61 catalytic domain-containing protein</fullName>
    </recommendedName>
</protein>
<organism evidence="2 3">
    <name type="scientific">Orrella marina</name>
    <dbReference type="NCBI Taxonomy" id="2163011"/>
    <lineage>
        <taxon>Bacteria</taxon>
        <taxon>Pseudomonadati</taxon>
        <taxon>Pseudomonadota</taxon>
        <taxon>Betaproteobacteria</taxon>
        <taxon>Burkholderiales</taxon>
        <taxon>Alcaligenaceae</taxon>
        <taxon>Orrella</taxon>
    </lineage>
</organism>
<dbReference type="AlphaFoldDB" id="A0A2R4XH97"/>
<dbReference type="EMBL" id="CP028901">
    <property type="protein sequence ID" value="AWB33176.1"/>
    <property type="molecule type" value="Genomic_DNA"/>
</dbReference>
<sequence length="364" mass="40999">MGGRDTIRPLHPEHVLSRFKSCSDTTQIDGQAIYLGILHNHYGHFLCETLSRLWAIDSVDSHARLVLLVTDAGVPGFVDDFFRMAGLQDRLVYVRTPVCVESLVIPDAAVIYPHLFHPAFLRLTRSVLERTAFLSDNETAPLFVSRGNLVPGYSRYVVGERMLHEAMVRAGATIVSPETLGIAEQIRLFNAHRRIVGYAGSAMHNLLFTTGDKDVLYYSARAIPKIYRLIDKDLRNRARYVDAHLLSCPGMLAFEIGFKPEVLDLPGVVQEISSFLGVELVLEGLDHLAYQKCAVVEFNTASMLRYVVEQRARGSSTLEAEFADLEHSHVFDREMIARSMQRSPVLRKFFGDIGWEKSAHNFSY</sequence>
<dbReference type="Proteomes" id="UP000244571">
    <property type="component" value="Chromosome"/>
</dbReference>
<keyword evidence="3" id="KW-1185">Reference proteome</keyword>